<dbReference type="STRING" id="1842727.RD110_18610"/>
<name>A0A1P8JYY5_9BURK</name>
<reference evidence="1 2" key="1">
    <citation type="submission" date="2017-01" db="EMBL/GenBank/DDBJ databases">
        <authorList>
            <person name="Mah S.A."/>
            <person name="Swanson W.J."/>
            <person name="Moy G.W."/>
            <person name="Vacquier V.D."/>
        </authorList>
    </citation>
    <scope>NUCLEOTIDE SEQUENCE [LARGE SCALE GENOMIC DNA]</scope>
    <source>
        <strain evidence="1 2">DCY110</strain>
    </source>
</reference>
<dbReference type="InterPro" id="IPR038026">
    <property type="entry name" value="MtlR-like_sf"/>
</dbReference>
<dbReference type="AlphaFoldDB" id="A0A1P8JYY5"/>
<gene>
    <name evidence="1" type="ORF">RD110_18610</name>
</gene>
<evidence type="ECO:0000313" key="1">
    <source>
        <dbReference type="EMBL" id="APW38967.1"/>
    </source>
</evidence>
<dbReference type="Gene3D" id="1.20.120.330">
    <property type="entry name" value="Nucleotidyltransferases domain 2"/>
    <property type="match status" value="1"/>
</dbReference>
<dbReference type="PANTHER" id="PTHR37941:SF1">
    <property type="entry name" value="FUMARASE E-RELATED"/>
    <property type="match status" value="1"/>
</dbReference>
<proteinExistence type="predicted"/>
<dbReference type="RefSeq" id="WP_076200989.1">
    <property type="nucleotide sequence ID" value="NZ_CP019236.1"/>
</dbReference>
<dbReference type="EMBL" id="CP019236">
    <property type="protein sequence ID" value="APW38967.1"/>
    <property type="molecule type" value="Genomic_DNA"/>
</dbReference>
<accession>A0A1P8JYY5</accession>
<evidence type="ECO:0000313" key="2">
    <source>
        <dbReference type="Proteomes" id="UP000186609"/>
    </source>
</evidence>
<organism evidence="1 2">
    <name type="scientific">Rhodoferax koreensis</name>
    <dbReference type="NCBI Taxonomy" id="1842727"/>
    <lineage>
        <taxon>Bacteria</taxon>
        <taxon>Pseudomonadati</taxon>
        <taxon>Pseudomonadota</taxon>
        <taxon>Betaproteobacteria</taxon>
        <taxon>Burkholderiales</taxon>
        <taxon>Comamonadaceae</taxon>
        <taxon>Rhodoferax</taxon>
    </lineage>
</organism>
<dbReference type="GO" id="GO:0045892">
    <property type="term" value="P:negative regulation of DNA-templated transcription"/>
    <property type="evidence" value="ECO:0007669"/>
    <property type="project" value="TreeGrafter"/>
</dbReference>
<dbReference type="InterPro" id="IPR007761">
    <property type="entry name" value="MtlR-like"/>
</dbReference>
<dbReference type="KEGG" id="rhy:RD110_18610"/>
<protein>
    <submittedName>
        <fullName evidence="1">Uncharacterized protein</fullName>
    </submittedName>
</protein>
<dbReference type="SUPFAM" id="SSF158668">
    <property type="entry name" value="MtlR-like"/>
    <property type="match status" value="1"/>
</dbReference>
<keyword evidence="2" id="KW-1185">Reference proteome</keyword>
<sequence length="228" mass="25157">MNDPDHIAARDKSKGELRAKILAGLSEREAALTSELLDFKESLAGESDRAAVVRAGQFLDDRLKLLIAASMVDEKKPVNEFLEYKGPAGEFSARIKLAYFFGLIPVNARNELRALKEIRNRFAHTASSMTFEDDKVKSFCGQLKFHGVPKGATQLDGQEIPLISIFRRSMFGLAVHITRAICKATHASSPTDYEIPNGKEVMSIYARSLISNSKYAHLLVDPTGSQEG</sequence>
<dbReference type="Proteomes" id="UP000186609">
    <property type="component" value="Chromosome"/>
</dbReference>
<dbReference type="Pfam" id="PF05068">
    <property type="entry name" value="MtlR"/>
    <property type="match status" value="1"/>
</dbReference>
<dbReference type="OrthoDB" id="9814134at2"/>
<dbReference type="PANTHER" id="PTHR37941">
    <property type="entry name" value="FUMARASE E-RELATED"/>
    <property type="match status" value="1"/>
</dbReference>